<dbReference type="InterPro" id="IPR013320">
    <property type="entry name" value="ConA-like_dom_sf"/>
</dbReference>
<evidence type="ECO:0000256" key="7">
    <source>
        <dbReference type="ARBA" id="ARBA00022989"/>
    </source>
</evidence>
<keyword evidence="2" id="KW-0812">Transmembrane</keyword>
<evidence type="ECO:0000256" key="1">
    <source>
        <dbReference type="ARBA" id="ARBA00004479"/>
    </source>
</evidence>
<gene>
    <name evidence="11" type="ORF">HID58_012472</name>
</gene>
<reference evidence="11 12" key="1">
    <citation type="submission" date="2021-05" db="EMBL/GenBank/DDBJ databases">
        <title>Genome Assembly of Synthetic Allotetraploid Brassica napus Reveals Homoeologous Exchanges between Subgenomes.</title>
        <authorList>
            <person name="Davis J.T."/>
        </authorList>
    </citation>
    <scope>NUCLEOTIDE SEQUENCE [LARGE SCALE GENOMIC DNA]</scope>
    <source>
        <strain evidence="12">cv. Da-Ae</strain>
        <tissue evidence="11">Seedling</tissue>
    </source>
</reference>
<evidence type="ECO:0000256" key="6">
    <source>
        <dbReference type="ARBA" id="ARBA00022840"/>
    </source>
</evidence>
<organism evidence="11 12">
    <name type="scientific">Brassica napus</name>
    <name type="common">Rape</name>
    <dbReference type="NCBI Taxonomy" id="3708"/>
    <lineage>
        <taxon>Eukaryota</taxon>
        <taxon>Viridiplantae</taxon>
        <taxon>Streptophyta</taxon>
        <taxon>Embryophyta</taxon>
        <taxon>Tracheophyta</taxon>
        <taxon>Spermatophyta</taxon>
        <taxon>Magnoliopsida</taxon>
        <taxon>eudicotyledons</taxon>
        <taxon>Gunneridae</taxon>
        <taxon>Pentapetalae</taxon>
        <taxon>rosids</taxon>
        <taxon>malvids</taxon>
        <taxon>Brassicales</taxon>
        <taxon>Brassicaceae</taxon>
        <taxon>Brassiceae</taxon>
        <taxon>Brassica</taxon>
    </lineage>
</organism>
<evidence type="ECO:0000256" key="3">
    <source>
        <dbReference type="ARBA" id="ARBA00022729"/>
    </source>
</evidence>
<dbReference type="InterPro" id="IPR050528">
    <property type="entry name" value="L-type_Lectin-RKs"/>
</dbReference>
<evidence type="ECO:0000256" key="4">
    <source>
        <dbReference type="ARBA" id="ARBA00022734"/>
    </source>
</evidence>
<feature type="domain" description="Legume lectin" evidence="10">
    <location>
        <begin position="22"/>
        <end position="119"/>
    </location>
</feature>
<sequence>MRPNNMSLCPSFCHLSYQGTASQYKGNFSNHVVVVEFDTVHSIEFSDTDDNHVGIDINSLMSAKSVVTDLSQRTFKQLKFTLYPVHVAKTTISLLSLTKDLLPYLLEWTYVGFTSSMGMHQTYCLPGLLNDYISTRVIHDFLEKEEVLDDWEVRFGPYSLAYKDLCIAKKGFKNSELLGTLMLSNLDIVVKNVSHDSRWQGIIEFIAYIATTCHLRHRNLASWLLRKGQLYLIYDCMPQLLHIHFYFCVRNYMIHKRRTIYKYCFSLCPNDR</sequence>
<keyword evidence="12" id="KW-1185">Reference proteome</keyword>
<proteinExistence type="predicted"/>
<evidence type="ECO:0000256" key="9">
    <source>
        <dbReference type="ARBA" id="ARBA00023170"/>
    </source>
</evidence>
<dbReference type="PANTHER" id="PTHR27007">
    <property type="match status" value="1"/>
</dbReference>
<dbReference type="EMBL" id="JAGKQM010000003">
    <property type="protein sequence ID" value="KAH0935355.1"/>
    <property type="molecule type" value="Genomic_DNA"/>
</dbReference>
<comment type="subcellular location">
    <subcellularLocation>
        <location evidence="1">Membrane</location>
        <topology evidence="1">Single-pass type I membrane protein</topology>
    </subcellularLocation>
</comment>
<keyword evidence="5" id="KW-0547">Nucleotide-binding</keyword>
<dbReference type="SUPFAM" id="SSF49899">
    <property type="entry name" value="Concanavalin A-like lectins/glucanases"/>
    <property type="match status" value="1"/>
</dbReference>
<dbReference type="InterPro" id="IPR001220">
    <property type="entry name" value="Legume_lectin_dom"/>
</dbReference>
<keyword evidence="9" id="KW-0675">Receptor</keyword>
<evidence type="ECO:0000259" key="10">
    <source>
        <dbReference type="Pfam" id="PF00139"/>
    </source>
</evidence>
<name>A0ABQ8E153_BRANA</name>
<evidence type="ECO:0000256" key="2">
    <source>
        <dbReference type="ARBA" id="ARBA00022692"/>
    </source>
</evidence>
<keyword evidence="3" id="KW-0732">Signal</keyword>
<evidence type="ECO:0000256" key="8">
    <source>
        <dbReference type="ARBA" id="ARBA00023136"/>
    </source>
</evidence>
<evidence type="ECO:0000256" key="5">
    <source>
        <dbReference type="ARBA" id="ARBA00022741"/>
    </source>
</evidence>
<keyword evidence="8" id="KW-0472">Membrane</keyword>
<keyword evidence="6" id="KW-0067">ATP-binding</keyword>
<dbReference type="Pfam" id="PF00139">
    <property type="entry name" value="Lectin_legB"/>
    <property type="match status" value="1"/>
</dbReference>
<comment type="caution">
    <text evidence="11">The sequence shown here is derived from an EMBL/GenBank/DDBJ whole genome shotgun (WGS) entry which is preliminary data.</text>
</comment>
<dbReference type="Gene3D" id="2.60.120.200">
    <property type="match status" value="1"/>
</dbReference>
<evidence type="ECO:0000313" key="11">
    <source>
        <dbReference type="EMBL" id="KAH0935355.1"/>
    </source>
</evidence>
<keyword evidence="7" id="KW-1133">Transmembrane helix</keyword>
<keyword evidence="4" id="KW-0430">Lectin</keyword>
<accession>A0ABQ8E153</accession>
<protein>
    <recommendedName>
        <fullName evidence="10">Legume lectin domain-containing protein</fullName>
    </recommendedName>
</protein>
<dbReference type="Proteomes" id="UP000824890">
    <property type="component" value="Unassembled WGS sequence"/>
</dbReference>
<evidence type="ECO:0000313" key="12">
    <source>
        <dbReference type="Proteomes" id="UP000824890"/>
    </source>
</evidence>